<reference evidence="1" key="1">
    <citation type="submission" date="2019-03" db="EMBL/GenBank/DDBJ databases">
        <title>Single cell metagenomics reveals metabolic interactions within the superorganism composed of flagellate Streblomastix strix and complex community of Bacteroidetes bacteria on its surface.</title>
        <authorList>
            <person name="Treitli S.C."/>
            <person name="Kolisko M."/>
            <person name="Husnik F."/>
            <person name="Keeling P."/>
            <person name="Hampl V."/>
        </authorList>
    </citation>
    <scope>NUCLEOTIDE SEQUENCE</scope>
    <source>
        <strain evidence="1">STM</strain>
    </source>
</reference>
<protein>
    <recommendedName>
        <fullName evidence="2">Esterase</fullName>
    </recommendedName>
</protein>
<accession>A0A5J4QE03</accession>
<sequence length="259" mass="30483">MSSNNNMQTSYHNEYSHKLGRNMEYKVYGHKGKPVLVFPTSKGRFYQYEDFGMIHALSRFINDGTIQLWAADGIDWETFFSDNWNSWDKIARIKRHEQYFSYINEELIPAILQTSQYNNGGQEQQLLLTGCSMGAYHSANFYFRYPWSVDTVIALSGVYSTNYFFGDYKPTEIYLNSPIDYLKGNQDGYYVDKFRKSKLIFCCGHGAYEAPMLNETYALKSVLEAKDIPAWFDFWGTDSKHDWDWWQKQIVYFMEKALV</sequence>
<dbReference type="EMBL" id="SNRY01003899">
    <property type="protein sequence ID" value="KAA6319369.1"/>
    <property type="molecule type" value="Genomic_DNA"/>
</dbReference>
<dbReference type="PANTHER" id="PTHR48098:SF3">
    <property type="entry name" value="IRON(III) ENTEROBACTIN ESTERASE"/>
    <property type="match status" value="1"/>
</dbReference>
<name>A0A5J4QE03_9ZZZZ</name>
<dbReference type="InterPro" id="IPR029058">
    <property type="entry name" value="AB_hydrolase_fold"/>
</dbReference>
<evidence type="ECO:0008006" key="2">
    <source>
        <dbReference type="Google" id="ProtNLM"/>
    </source>
</evidence>
<dbReference type="PANTHER" id="PTHR48098">
    <property type="entry name" value="ENTEROCHELIN ESTERASE-RELATED"/>
    <property type="match status" value="1"/>
</dbReference>
<comment type="caution">
    <text evidence="1">The sequence shown here is derived from an EMBL/GenBank/DDBJ whole genome shotgun (WGS) entry which is preliminary data.</text>
</comment>
<dbReference type="SUPFAM" id="SSF53474">
    <property type="entry name" value="alpha/beta-Hydrolases"/>
    <property type="match status" value="1"/>
</dbReference>
<dbReference type="InterPro" id="IPR050583">
    <property type="entry name" value="Mycobacterial_A85_antigen"/>
</dbReference>
<organism evidence="1">
    <name type="scientific">termite gut metagenome</name>
    <dbReference type="NCBI Taxonomy" id="433724"/>
    <lineage>
        <taxon>unclassified sequences</taxon>
        <taxon>metagenomes</taxon>
        <taxon>organismal metagenomes</taxon>
    </lineage>
</organism>
<gene>
    <name evidence="1" type="ORF">EZS27_030728</name>
</gene>
<evidence type="ECO:0000313" key="1">
    <source>
        <dbReference type="EMBL" id="KAA6319369.1"/>
    </source>
</evidence>
<dbReference type="Pfam" id="PF00756">
    <property type="entry name" value="Esterase"/>
    <property type="match status" value="1"/>
</dbReference>
<proteinExistence type="predicted"/>
<dbReference type="InterPro" id="IPR000801">
    <property type="entry name" value="Esterase-like"/>
</dbReference>
<dbReference type="AlphaFoldDB" id="A0A5J4QE03"/>
<dbReference type="Gene3D" id="3.40.50.1820">
    <property type="entry name" value="alpha/beta hydrolase"/>
    <property type="match status" value="1"/>
</dbReference>